<dbReference type="EMBL" id="JAIWYP010000004">
    <property type="protein sequence ID" value="KAH3839846.1"/>
    <property type="molecule type" value="Genomic_DNA"/>
</dbReference>
<evidence type="ECO:0000313" key="2">
    <source>
        <dbReference type="Proteomes" id="UP000828390"/>
    </source>
</evidence>
<evidence type="ECO:0000313" key="1">
    <source>
        <dbReference type="EMBL" id="KAH3839846.1"/>
    </source>
</evidence>
<gene>
    <name evidence="1" type="ORF">DPMN_113283</name>
</gene>
<keyword evidence="2" id="KW-1185">Reference proteome</keyword>
<comment type="caution">
    <text evidence="1">The sequence shown here is derived from an EMBL/GenBank/DDBJ whole genome shotgun (WGS) entry which is preliminary data.</text>
</comment>
<accession>A0A9D4KIS7</accession>
<name>A0A9D4KIS7_DREPO</name>
<reference evidence="1" key="2">
    <citation type="submission" date="2020-11" db="EMBL/GenBank/DDBJ databases">
        <authorList>
            <person name="McCartney M.A."/>
            <person name="Auch B."/>
            <person name="Kono T."/>
            <person name="Mallez S."/>
            <person name="Becker A."/>
            <person name="Gohl D.M."/>
            <person name="Silverstein K.A.T."/>
            <person name="Koren S."/>
            <person name="Bechman K.B."/>
            <person name="Herman A."/>
            <person name="Abrahante J.E."/>
            <person name="Garbe J."/>
        </authorList>
    </citation>
    <scope>NUCLEOTIDE SEQUENCE</scope>
    <source>
        <strain evidence="1">Duluth1</strain>
        <tissue evidence="1">Whole animal</tissue>
    </source>
</reference>
<organism evidence="1 2">
    <name type="scientific">Dreissena polymorpha</name>
    <name type="common">Zebra mussel</name>
    <name type="synonym">Mytilus polymorpha</name>
    <dbReference type="NCBI Taxonomy" id="45954"/>
    <lineage>
        <taxon>Eukaryota</taxon>
        <taxon>Metazoa</taxon>
        <taxon>Spiralia</taxon>
        <taxon>Lophotrochozoa</taxon>
        <taxon>Mollusca</taxon>
        <taxon>Bivalvia</taxon>
        <taxon>Autobranchia</taxon>
        <taxon>Heteroconchia</taxon>
        <taxon>Euheterodonta</taxon>
        <taxon>Imparidentia</taxon>
        <taxon>Neoheterodontei</taxon>
        <taxon>Myida</taxon>
        <taxon>Dreissenoidea</taxon>
        <taxon>Dreissenidae</taxon>
        <taxon>Dreissena</taxon>
    </lineage>
</organism>
<dbReference type="Proteomes" id="UP000828390">
    <property type="component" value="Unassembled WGS sequence"/>
</dbReference>
<sequence>MELLFHNLLSSEIASVAMSILIRTSAVLVPSLERSAPKNYKLAPSFGFSPFMVMFARV</sequence>
<protein>
    <submittedName>
        <fullName evidence="1">Uncharacterized protein</fullName>
    </submittedName>
</protein>
<dbReference type="AlphaFoldDB" id="A0A9D4KIS7"/>
<reference evidence="1" key="1">
    <citation type="journal article" date="2019" name="bioRxiv">
        <title>The Genome of the Zebra Mussel, Dreissena polymorpha: A Resource for Invasive Species Research.</title>
        <authorList>
            <person name="McCartney M.A."/>
            <person name="Auch B."/>
            <person name="Kono T."/>
            <person name="Mallez S."/>
            <person name="Zhang Y."/>
            <person name="Obille A."/>
            <person name="Becker A."/>
            <person name="Abrahante J.E."/>
            <person name="Garbe J."/>
            <person name="Badalamenti J.P."/>
            <person name="Herman A."/>
            <person name="Mangelson H."/>
            <person name="Liachko I."/>
            <person name="Sullivan S."/>
            <person name="Sone E.D."/>
            <person name="Koren S."/>
            <person name="Silverstein K.A.T."/>
            <person name="Beckman K.B."/>
            <person name="Gohl D.M."/>
        </authorList>
    </citation>
    <scope>NUCLEOTIDE SEQUENCE</scope>
    <source>
        <strain evidence="1">Duluth1</strain>
        <tissue evidence="1">Whole animal</tissue>
    </source>
</reference>
<proteinExistence type="predicted"/>